<comment type="caution">
    <text evidence="14">The sequence shown here is derived from an EMBL/GenBank/DDBJ whole genome shotgun (WGS) entry which is preliminary data.</text>
</comment>
<feature type="transmembrane region" description="Helical" evidence="11">
    <location>
        <begin position="54"/>
        <end position="77"/>
    </location>
</feature>
<accession>A0ABT6VSI3</accession>
<evidence type="ECO:0000259" key="12">
    <source>
        <dbReference type="PROSITE" id="PS51371"/>
    </source>
</evidence>
<dbReference type="PANTHER" id="PTHR22777:SF32">
    <property type="entry name" value="UPF0053 INNER MEMBRANE PROTEIN YFJD"/>
    <property type="match status" value="1"/>
</dbReference>
<dbReference type="RefSeq" id="WP_271322912.1">
    <property type="nucleotide sequence ID" value="NZ_JAAGKO020000002.1"/>
</dbReference>
<evidence type="ECO:0000256" key="1">
    <source>
        <dbReference type="ARBA" id="ARBA00004651"/>
    </source>
</evidence>
<organism evidence="14 15">
    <name type="scientific">Streptantibioticus silvisoli</name>
    <dbReference type="NCBI Taxonomy" id="2705255"/>
    <lineage>
        <taxon>Bacteria</taxon>
        <taxon>Bacillati</taxon>
        <taxon>Actinomycetota</taxon>
        <taxon>Actinomycetes</taxon>
        <taxon>Kitasatosporales</taxon>
        <taxon>Streptomycetaceae</taxon>
        <taxon>Streptantibioticus</taxon>
    </lineage>
</organism>
<comment type="similarity">
    <text evidence="2">Belongs to the UPF0053 family.</text>
</comment>
<dbReference type="SMART" id="SM01091">
    <property type="entry name" value="CorC_HlyC"/>
    <property type="match status" value="1"/>
</dbReference>
<evidence type="ECO:0000256" key="2">
    <source>
        <dbReference type="ARBA" id="ARBA00006337"/>
    </source>
</evidence>
<dbReference type="InterPro" id="IPR005170">
    <property type="entry name" value="Transptr-assoc_dom"/>
</dbReference>
<sequence length="434" mass="46685">MIVASVLLIVVAWLAACAEAGLARVTPFRAEEAVRGGRRGSAKLLAIASDPVRYLNVALLVRVACETSAAVLITVYADRHFDRLWEVLLVAIGVMVLVSYVAVGVSPRTIGRQHPLNTATAAAYVLLPLARVMGPVPKLLILIGNALTPGKGFRQGPFASEAELRALVDLAEQDSLIEDDERRMVHSVFELGDTLVREVMVPRTDLVMIERGKTIRQALTLALRSGFSRIPVTGENEDDIVGIVYLKDLARRVHINRETEADQVSTLIRPASFVPDTKNAGDLLREMQSVRNHVAIVVDEYGGTAGLVTIEDILEEIVGEITDEYDRELPPVEDLGDGRFRVTSRLDIGDLGELYGVELDDEDVETVGGLLAKSLGRVPIPGASAVVVLPADASAPSVHAPAALRLTAESPAGRRNRIGTVLVTPVEDEQAADS</sequence>
<reference evidence="14 15" key="1">
    <citation type="submission" date="2023-05" db="EMBL/GenBank/DDBJ databases">
        <title>Streptantibioticus silvisoli sp. nov., acidotolerant actinomycetes 1 from pine litter.</title>
        <authorList>
            <person name="Swiecimska M."/>
            <person name="Golinska P."/>
            <person name="Sangal V."/>
            <person name="Wachnowicz B."/>
            <person name="Goodfellow M."/>
        </authorList>
    </citation>
    <scope>NUCLEOTIDE SEQUENCE [LARGE SCALE GENOMIC DNA]</scope>
    <source>
        <strain evidence="14 15">SL54</strain>
    </source>
</reference>
<dbReference type="PANTHER" id="PTHR22777">
    <property type="entry name" value="HEMOLYSIN-RELATED"/>
    <property type="match status" value="1"/>
</dbReference>
<dbReference type="EMBL" id="JAAGKO020000002">
    <property type="protein sequence ID" value="MDI5961440.1"/>
    <property type="molecule type" value="Genomic_DNA"/>
</dbReference>
<keyword evidence="8 10" id="KW-0472">Membrane</keyword>
<protein>
    <submittedName>
        <fullName evidence="14">Hemolysin family protein</fullName>
    </submittedName>
</protein>
<dbReference type="InterPro" id="IPR002550">
    <property type="entry name" value="CNNM"/>
</dbReference>
<dbReference type="InterPro" id="IPR046342">
    <property type="entry name" value="CBS_dom_sf"/>
</dbReference>
<dbReference type="SUPFAM" id="SSF54631">
    <property type="entry name" value="CBS-domain pair"/>
    <property type="match status" value="1"/>
</dbReference>
<feature type="transmembrane region" description="Helical" evidence="11">
    <location>
        <begin position="84"/>
        <end position="103"/>
    </location>
</feature>
<evidence type="ECO:0000313" key="14">
    <source>
        <dbReference type="EMBL" id="MDI5961440.1"/>
    </source>
</evidence>
<name>A0ABT6VSI3_9ACTN</name>
<evidence type="ECO:0000256" key="10">
    <source>
        <dbReference type="PROSITE-ProRule" id="PRU01193"/>
    </source>
</evidence>
<feature type="domain" description="CBS" evidence="12">
    <location>
        <begin position="200"/>
        <end position="259"/>
    </location>
</feature>
<dbReference type="Gene3D" id="3.30.465.10">
    <property type="match status" value="1"/>
</dbReference>
<feature type="domain" description="CBS" evidence="12">
    <location>
        <begin position="264"/>
        <end position="324"/>
    </location>
</feature>
<keyword evidence="6 10" id="KW-1133">Transmembrane helix</keyword>
<evidence type="ECO:0000256" key="5">
    <source>
        <dbReference type="ARBA" id="ARBA00022737"/>
    </source>
</evidence>
<dbReference type="InterPro" id="IPR000644">
    <property type="entry name" value="CBS_dom"/>
</dbReference>
<dbReference type="Gene3D" id="3.10.580.10">
    <property type="entry name" value="CBS-domain"/>
    <property type="match status" value="1"/>
</dbReference>
<keyword evidence="7 9" id="KW-0129">CBS domain</keyword>
<evidence type="ECO:0000256" key="11">
    <source>
        <dbReference type="SAM" id="Phobius"/>
    </source>
</evidence>
<keyword evidence="4 10" id="KW-0812">Transmembrane</keyword>
<dbReference type="PROSITE" id="PS51371">
    <property type="entry name" value="CBS"/>
    <property type="match status" value="2"/>
</dbReference>
<dbReference type="PROSITE" id="PS51846">
    <property type="entry name" value="CNNM"/>
    <property type="match status" value="1"/>
</dbReference>
<proteinExistence type="inferred from homology"/>
<dbReference type="CDD" id="cd04590">
    <property type="entry name" value="CBS_pair_CorC_HlyC_assoc"/>
    <property type="match status" value="1"/>
</dbReference>
<evidence type="ECO:0000256" key="4">
    <source>
        <dbReference type="ARBA" id="ARBA00022692"/>
    </source>
</evidence>
<evidence type="ECO:0000256" key="6">
    <source>
        <dbReference type="ARBA" id="ARBA00022989"/>
    </source>
</evidence>
<dbReference type="SMART" id="SM00116">
    <property type="entry name" value="CBS"/>
    <property type="match status" value="2"/>
</dbReference>
<dbReference type="InterPro" id="IPR036318">
    <property type="entry name" value="FAD-bd_PCMH-like_sf"/>
</dbReference>
<dbReference type="InterPro" id="IPR016169">
    <property type="entry name" value="FAD-bd_PCMH_sub2"/>
</dbReference>
<dbReference type="InterPro" id="IPR044751">
    <property type="entry name" value="Ion_transp-like_CBS"/>
</dbReference>
<dbReference type="Proteomes" id="UP001156398">
    <property type="component" value="Unassembled WGS sequence"/>
</dbReference>
<evidence type="ECO:0000256" key="3">
    <source>
        <dbReference type="ARBA" id="ARBA00022475"/>
    </source>
</evidence>
<feature type="domain" description="CNNM transmembrane" evidence="13">
    <location>
        <begin position="1"/>
        <end position="181"/>
    </location>
</feature>
<evidence type="ECO:0000256" key="7">
    <source>
        <dbReference type="ARBA" id="ARBA00023122"/>
    </source>
</evidence>
<keyword evidence="5" id="KW-0677">Repeat</keyword>
<comment type="subcellular location">
    <subcellularLocation>
        <location evidence="1">Cell membrane</location>
        <topology evidence="1">Multi-pass membrane protein</topology>
    </subcellularLocation>
</comment>
<dbReference type="Pfam" id="PF00571">
    <property type="entry name" value="CBS"/>
    <property type="match status" value="2"/>
</dbReference>
<dbReference type="SUPFAM" id="SSF56176">
    <property type="entry name" value="FAD-binding/transporter-associated domain-like"/>
    <property type="match status" value="1"/>
</dbReference>
<dbReference type="Pfam" id="PF03471">
    <property type="entry name" value="CorC_HlyC"/>
    <property type="match status" value="1"/>
</dbReference>
<dbReference type="Pfam" id="PF01595">
    <property type="entry name" value="CNNM"/>
    <property type="match status" value="1"/>
</dbReference>
<evidence type="ECO:0000313" key="15">
    <source>
        <dbReference type="Proteomes" id="UP001156398"/>
    </source>
</evidence>
<evidence type="ECO:0000256" key="9">
    <source>
        <dbReference type="PROSITE-ProRule" id="PRU00703"/>
    </source>
</evidence>
<keyword evidence="15" id="KW-1185">Reference proteome</keyword>
<keyword evidence="3" id="KW-1003">Cell membrane</keyword>
<evidence type="ECO:0000259" key="13">
    <source>
        <dbReference type="PROSITE" id="PS51846"/>
    </source>
</evidence>
<gene>
    <name evidence="14" type="ORF">POF43_001640</name>
</gene>
<evidence type="ECO:0000256" key="8">
    <source>
        <dbReference type="ARBA" id="ARBA00023136"/>
    </source>
</evidence>